<dbReference type="STRING" id="523850.TON_1443"/>
<keyword evidence="6" id="KW-1185">Reference proteome</keyword>
<sequence>MMRILEQQFGDKFIGRTEELRRLTKIIHNRDKNIILVTGERGIGKTNFLKVAAKQFEEQQYKVEYFHGGLIQEEVEEHWFGSFIKRLTSLSLPVIGGGLGWEEKPTTGKIYSYLSKLKKRTVIFIEDAHKLDRQFLELIQIISEINPSIFFVLEGPIEWSKKINFKPGGYSVIRLRRLTQEQIQELVTKIFPQLPPNIVSIITNLSEGIPYVARVLAYICNKKNSEEEMIKFLLTLEDPETRTSLDKIHQEILDSLSIEARELLKRLAFAPEHLTLKLINAFGRGIENLDDAFRELRERGILIQEELQFDLEVYRIYHSLFEVFIRDQYPLTSKAIAETYRKATKYLNSEYSLDEIYFENLMLILGIMELEITKKIGYEKILTHIMAEIKDPSVLLRTAKEYWLQGYPDKSLGILSKLLEIIDEKEDPILHILMLQHMGVAYRLIGEIDKALTAHKEALRISRSLRKRNKEKDKDKEIEMLISQQYINIGNIYLMKKELDKAEESFRKALEISEKIEDEERQVSAILSLGNIQKAKGNIKKQLELYLKGLKLLNNLERNPSTYLDLDEIQRKKGNSILGN</sequence>
<evidence type="ECO:0000313" key="5">
    <source>
        <dbReference type="EMBL" id="ACJ16933.1"/>
    </source>
</evidence>
<dbReference type="Pfam" id="PF01637">
    <property type="entry name" value="ATPase_2"/>
    <property type="match status" value="1"/>
</dbReference>
<dbReference type="InterPro" id="IPR011579">
    <property type="entry name" value="ATPase_dom"/>
</dbReference>
<dbReference type="EMBL" id="CP000855">
    <property type="protein sequence ID" value="ACJ16933.1"/>
    <property type="molecule type" value="Genomic_DNA"/>
</dbReference>
<evidence type="ECO:0000259" key="4">
    <source>
        <dbReference type="Pfam" id="PF01637"/>
    </source>
</evidence>
<reference evidence="5 6" key="1">
    <citation type="journal article" date="2008" name="J. Bacteriol.">
        <title>The complete genome sequence of Thermococcus onnurineus NA1 reveals a mixed heterotrophic and carboxydotrophic metabolism.</title>
        <authorList>
            <person name="Lee H.S."/>
            <person name="Kang S.G."/>
            <person name="Bae S.S."/>
            <person name="Lim J.K."/>
            <person name="Cho Y."/>
            <person name="Kim Y.J."/>
            <person name="Jeon J.H."/>
            <person name="Cha S.S."/>
            <person name="Kwon K.K."/>
            <person name="Kim H.T."/>
            <person name="Park C.J."/>
            <person name="Lee H.W."/>
            <person name="Kim S.I."/>
            <person name="Chun J."/>
            <person name="Colwell R.R."/>
            <person name="Kim S.J."/>
            <person name="Lee J.H."/>
        </authorList>
    </citation>
    <scope>NUCLEOTIDE SEQUENCE [LARGE SCALE GENOMIC DNA]</scope>
    <source>
        <strain evidence="5 6">NA1</strain>
    </source>
</reference>
<proteinExistence type="predicted"/>
<accession>B6YXX0</accession>
<organism evidence="5 6">
    <name type="scientific">Thermococcus onnurineus (strain NA1)</name>
    <dbReference type="NCBI Taxonomy" id="523850"/>
    <lineage>
        <taxon>Archaea</taxon>
        <taxon>Methanobacteriati</taxon>
        <taxon>Methanobacteriota</taxon>
        <taxon>Thermococci</taxon>
        <taxon>Thermococcales</taxon>
        <taxon>Thermococcaceae</taxon>
        <taxon>Thermococcus</taxon>
    </lineage>
</organism>
<feature type="domain" description="ATPase" evidence="4">
    <location>
        <begin position="13"/>
        <end position="68"/>
    </location>
</feature>
<dbReference type="InterPro" id="IPR019734">
    <property type="entry name" value="TPR_rpt"/>
</dbReference>
<gene>
    <name evidence="5" type="ordered locus">TON_1443</name>
</gene>
<dbReference type="SUPFAM" id="SSF52540">
    <property type="entry name" value="P-loop containing nucleoside triphosphate hydrolases"/>
    <property type="match status" value="1"/>
</dbReference>
<dbReference type="PROSITE" id="PS50005">
    <property type="entry name" value="TPR"/>
    <property type="match status" value="1"/>
</dbReference>
<dbReference type="InterPro" id="IPR027417">
    <property type="entry name" value="P-loop_NTPase"/>
</dbReference>
<evidence type="ECO:0000313" key="6">
    <source>
        <dbReference type="Proteomes" id="UP000002727"/>
    </source>
</evidence>
<dbReference type="SUPFAM" id="SSF48452">
    <property type="entry name" value="TPR-like"/>
    <property type="match status" value="1"/>
</dbReference>
<keyword evidence="1" id="KW-0677">Repeat</keyword>
<dbReference type="SMART" id="SM00028">
    <property type="entry name" value="TPR"/>
    <property type="match status" value="3"/>
</dbReference>
<feature type="repeat" description="TPR" evidence="3">
    <location>
        <begin position="483"/>
        <end position="516"/>
    </location>
</feature>
<dbReference type="PROSITE" id="PS50293">
    <property type="entry name" value="TPR_REGION"/>
    <property type="match status" value="1"/>
</dbReference>
<evidence type="ECO:0000256" key="2">
    <source>
        <dbReference type="ARBA" id="ARBA00022803"/>
    </source>
</evidence>
<protein>
    <submittedName>
        <fullName evidence="5">TPR repeat protein</fullName>
    </submittedName>
</protein>
<dbReference type="PANTHER" id="PTHR45641">
    <property type="entry name" value="TETRATRICOPEPTIDE REPEAT PROTEIN (AFU_ORTHOLOGUE AFUA_6G03870)"/>
    <property type="match status" value="1"/>
</dbReference>
<dbReference type="PANTHER" id="PTHR45641:SF19">
    <property type="entry name" value="NEPHROCYSTIN-3"/>
    <property type="match status" value="1"/>
</dbReference>
<dbReference type="Gene3D" id="3.40.50.300">
    <property type="entry name" value="P-loop containing nucleotide triphosphate hydrolases"/>
    <property type="match status" value="1"/>
</dbReference>
<dbReference type="Proteomes" id="UP000002727">
    <property type="component" value="Chromosome"/>
</dbReference>
<dbReference type="Gene3D" id="1.25.40.10">
    <property type="entry name" value="Tetratricopeptide repeat domain"/>
    <property type="match status" value="2"/>
</dbReference>
<dbReference type="eggNOG" id="arCOG03169">
    <property type="taxonomic scope" value="Archaea"/>
</dbReference>
<dbReference type="KEGG" id="ton:TON_1443"/>
<evidence type="ECO:0000256" key="1">
    <source>
        <dbReference type="ARBA" id="ARBA00022737"/>
    </source>
</evidence>
<name>B6YXX0_THEON</name>
<evidence type="ECO:0000256" key="3">
    <source>
        <dbReference type="PROSITE-ProRule" id="PRU00339"/>
    </source>
</evidence>
<dbReference type="Pfam" id="PF00515">
    <property type="entry name" value="TPR_1"/>
    <property type="match status" value="1"/>
</dbReference>
<keyword evidence="2 3" id="KW-0802">TPR repeat</keyword>
<dbReference type="AlphaFoldDB" id="B6YXX0"/>
<dbReference type="HOGENOM" id="CLU_469810_0_0_2"/>
<dbReference type="PATRIC" id="fig|523850.10.peg.1454"/>
<dbReference type="GO" id="GO:0005524">
    <property type="term" value="F:ATP binding"/>
    <property type="evidence" value="ECO:0007669"/>
    <property type="project" value="InterPro"/>
</dbReference>
<dbReference type="eggNOG" id="arCOG03043">
    <property type="taxonomic scope" value="Archaea"/>
</dbReference>
<dbReference type="InterPro" id="IPR011990">
    <property type="entry name" value="TPR-like_helical_dom_sf"/>
</dbReference>